<comment type="caution">
    <text evidence="2">The sequence shown here is derived from an EMBL/GenBank/DDBJ whole genome shotgun (WGS) entry which is preliminary data.</text>
</comment>
<feature type="region of interest" description="Disordered" evidence="1">
    <location>
        <begin position="221"/>
        <end position="277"/>
    </location>
</feature>
<feature type="compositionally biased region" description="Polar residues" evidence="1">
    <location>
        <begin position="560"/>
        <end position="569"/>
    </location>
</feature>
<feature type="compositionally biased region" description="Polar residues" evidence="1">
    <location>
        <begin position="670"/>
        <end position="686"/>
    </location>
</feature>
<gene>
    <name evidence="2" type="ORF">PENANT_c011G05234</name>
</gene>
<feature type="region of interest" description="Disordered" evidence="1">
    <location>
        <begin position="437"/>
        <end position="719"/>
    </location>
</feature>
<dbReference type="EMBL" id="MDYN01000011">
    <property type="protein sequence ID" value="OQD84917.1"/>
    <property type="molecule type" value="Genomic_DNA"/>
</dbReference>
<feature type="compositionally biased region" description="Polar residues" evidence="1">
    <location>
        <begin position="232"/>
        <end position="244"/>
    </location>
</feature>
<dbReference type="STRING" id="416450.A0A1V6Q7A3"/>
<feature type="compositionally biased region" description="Basic and acidic residues" evidence="1">
    <location>
        <begin position="475"/>
        <end position="491"/>
    </location>
</feature>
<dbReference type="InterPro" id="IPR018822">
    <property type="entry name" value="UPF0646"/>
</dbReference>
<evidence type="ECO:0000313" key="3">
    <source>
        <dbReference type="Proteomes" id="UP000191672"/>
    </source>
</evidence>
<feature type="compositionally biased region" description="Basic and acidic residues" evidence="1">
    <location>
        <begin position="518"/>
        <end position="543"/>
    </location>
</feature>
<evidence type="ECO:0000256" key="1">
    <source>
        <dbReference type="SAM" id="MobiDB-lite"/>
    </source>
</evidence>
<feature type="compositionally biased region" description="Acidic residues" evidence="1">
    <location>
        <begin position="598"/>
        <end position="616"/>
    </location>
</feature>
<organism evidence="2 3">
    <name type="scientific">Penicillium antarcticum</name>
    <dbReference type="NCBI Taxonomy" id="416450"/>
    <lineage>
        <taxon>Eukaryota</taxon>
        <taxon>Fungi</taxon>
        <taxon>Dikarya</taxon>
        <taxon>Ascomycota</taxon>
        <taxon>Pezizomycotina</taxon>
        <taxon>Eurotiomycetes</taxon>
        <taxon>Eurotiomycetidae</taxon>
        <taxon>Eurotiales</taxon>
        <taxon>Aspergillaceae</taxon>
        <taxon>Penicillium</taxon>
    </lineage>
</organism>
<evidence type="ECO:0000313" key="2">
    <source>
        <dbReference type="EMBL" id="OQD84917.1"/>
    </source>
</evidence>
<feature type="compositionally biased region" description="Basic and acidic residues" evidence="1">
    <location>
        <begin position="691"/>
        <end position="702"/>
    </location>
</feature>
<protein>
    <submittedName>
        <fullName evidence="2">Uncharacterized protein</fullName>
    </submittedName>
</protein>
<reference evidence="3" key="1">
    <citation type="journal article" date="2017" name="Nat. Microbiol.">
        <title>Global analysis of biosynthetic gene clusters reveals vast potential of secondary metabolite production in Penicillium species.</title>
        <authorList>
            <person name="Nielsen J.C."/>
            <person name="Grijseels S."/>
            <person name="Prigent S."/>
            <person name="Ji B."/>
            <person name="Dainat J."/>
            <person name="Nielsen K.F."/>
            <person name="Frisvad J.C."/>
            <person name="Workman M."/>
            <person name="Nielsen J."/>
        </authorList>
    </citation>
    <scope>NUCLEOTIDE SEQUENCE [LARGE SCALE GENOMIC DNA]</scope>
    <source>
        <strain evidence="3">IBT 31811</strain>
    </source>
</reference>
<feature type="compositionally biased region" description="Polar residues" evidence="1">
    <location>
        <begin position="445"/>
        <end position="466"/>
    </location>
</feature>
<feature type="compositionally biased region" description="Acidic residues" evidence="1">
    <location>
        <begin position="578"/>
        <end position="587"/>
    </location>
</feature>
<feature type="region of interest" description="Disordered" evidence="1">
    <location>
        <begin position="145"/>
        <end position="204"/>
    </location>
</feature>
<dbReference type="AlphaFoldDB" id="A0A1V6Q7A3"/>
<proteinExistence type="predicted"/>
<feature type="compositionally biased region" description="Basic and acidic residues" evidence="1">
    <location>
        <begin position="261"/>
        <end position="277"/>
    </location>
</feature>
<accession>A0A1V6Q7A3</accession>
<sequence length="812" mass="88991">MEVPPVEDSMEMASPYQGQVDDFDIDIDFMEDHDHTSNMDSDMMGAEEFANASQPTEFNEAIHDADMADELSEGSMIDAHLVDQDNDIDVNFTEETYEAEMIEDDQLQDVGIPVPTIQLESTTTEDTSKPIEVNETVSVMVEQPTLQVQGTPSVPTELQQDQIESQVSETQPPNTEIAPATEEDTLVQNPTENGTDTENTENHEQVDLGLKVKETENHSLLATDENPEATESLETSQVQTSFEETQAAPPEDPQANTSAFEHAEPQPSHEEEAHAENGNESLHPVKIYYQDNEIALFPPLEGDSAETFFLHDEDVAYENVGELFKALRQVLQGNVADNEVLVIDIDVLGIQMTEDSFHASQVTLHQVVDLYLRLCHNDGTTDAEALYLTLSSKRAFPAEIADLLDAANDGKGLSGIHPWAEFDELEPGSEDDVGIHETEQHEDGSSSQEAQPEQSDHVTQLASSGEEQAAPVDESPPKEARPGDAQIKDLPQEDIASAAVQEQTRAAPEYDALQGQPKGRENDQSGFEHFEGEHVQEDSLHDDDQGENYDNENEGHYDSEGQQSESTATVAPLSGEAEITEQIEDVSTDAAEAKYDQNEDENGGFDAEYYNDEDNGFGDQGNFQDEFTGEDNDSGAQAPADHAPGPDGDEDELDAAPTDEVVSADAFNTEGDQTFNEQVEPTSNGAPQEASGKEQTPDHSNDLLEIAPDVLQSPAKDTEHELDHIEGVVSGKPEHKFAHDEGADEQHFEDNFGEYAPKVDESEAVVLAEADTSVADAEPSAILSSKRSREDDDDDEWDLVETTVDTKRRRSS</sequence>
<feature type="region of interest" description="Disordered" evidence="1">
    <location>
        <begin position="771"/>
        <end position="812"/>
    </location>
</feature>
<keyword evidence="3" id="KW-1185">Reference proteome</keyword>
<dbReference type="Pfam" id="PF10336">
    <property type="entry name" value="DUF2420"/>
    <property type="match status" value="1"/>
</dbReference>
<name>A0A1V6Q7A3_9EURO</name>
<dbReference type="Proteomes" id="UP000191672">
    <property type="component" value="Unassembled WGS sequence"/>
</dbReference>
<feature type="compositionally biased region" description="Polar residues" evidence="1">
    <location>
        <begin position="145"/>
        <end position="174"/>
    </location>
</feature>